<name>A0A0H4T4B9_9BACT</name>
<evidence type="ECO:0008006" key="2">
    <source>
        <dbReference type="Google" id="ProtNLM"/>
    </source>
</evidence>
<dbReference type="InterPro" id="IPR002105">
    <property type="entry name" value="Dockerin_1_rpt"/>
</dbReference>
<dbReference type="AlphaFoldDB" id="A0A0H4T4B9"/>
<dbReference type="EMBL" id="KT007000">
    <property type="protein sequence ID" value="AKQ02523.1"/>
    <property type="molecule type" value="Genomic_DNA"/>
</dbReference>
<dbReference type="InterPro" id="IPR036439">
    <property type="entry name" value="Dockerin_dom_sf"/>
</dbReference>
<protein>
    <recommendedName>
        <fullName evidence="2">Dockerin domain-containing protein</fullName>
    </recommendedName>
</protein>
<dbReference type="Pfam" id="PF00404">
    <property type="entry name" value="Dockerin_1"/>
    <property type="match status" value="1"/>
</dbReference>
<proteinExistence type="predicted"/>
<accession>A0A0H4T4B9</accession>
<dbReference type="SUPFAM" id="SSF63446">
    <property type="entry name" value="Type I dockerin domain"/>
    <property type="match status" value="1"/>
</dbReference>
<reference evidence="1" key="1">
    <citation type="journal article" date="2015" name="ISME J.">
        <title>Aquifer environment selects for microbial species cohorts in sediment and groundwater.</title>
        <authorList>
            <person name="Hug L.A."/>
            <person name="Thomas B.C."/>
            <person name="Brown C.T."/>
            <person name="Frischkorn K.R."/>
            <person name="Williams K.H."/>
            <person name="Tringe S.G."/>
            <person name="Banfield J.F."/>
        </authorList>
    </citation>
    <scope>NUCLEOTIDE SEQUENCE</scope>
</reference>
<evidence type="ECO:0000313" key="1">
    <source>
        <dbReference type="EMBL" id="AKQ02523.1"/>
    </source>
</evidence>
<dbReference type="GO" id="GO:0000272">
    <property type="term" value="P:polysaccharide catabolic process"/>
    <property type="evidence" value="ECO:0007669"/>
    <property type="project" value="InterPro"/>
</dbReference>
<dbReference type="GO" id="GO:0004553">
    <property type="term" value="F:hydrolase activity, hydrolyzing O-glycosyl compounds"/>
    <property type="evidence" value="ECO:0007669"/>
    <property type="project" value="InterPro"/>
</dbReference>
<dbReference type="Gene3D" id="1.10.1330.10">
    <property type="entry name" value="Dockerin domain"/>
    <property type="match status" value="1"/>
</dbReference>
<sequence>MSIKNAFLAITIALLSIWIISLSPHRAQDTYAQTSSTLTSGVSVTIEEETTGGGGNNNNPATINFSGFTSPDAIVTFLRNSSVIGTALSSSDGMFEKSATVSPGFITFGIRSRDAQGLRTQTSELTINVSGGGHINISNIFLSPTITADKFKLRQGGTLRIHGSTFPASIVRIFNNFAADETPIGEVVANTSGLWEYFFPTENLGEGEYSIKVNAQMETTHLVSPFSEDLEFTIAEIMCSGADFNLDTRVNIIDFSILIFYWEKNPALGNITNICTDLNTDEIVNIFDFSILMHEWTD</sequence>
<organism evidence="1">
    <name type="scientific">uncultured Parcubacteria bacterium Rifle_16ft_4_minimus_37647</name>
    <dbReference type="NCBI Taxonomy" id="1665140"/>
    <lineage>
        <taxon>Bacteria</taxon>
        <taxon>Candidatus Parcubacteria</taxon>
        <taxon>environmental samples</taxon>
    </lineage>
</organism>